<dbReference type="RefSeq" id="WP_007021457.1">
    <property type="nucleotide sequence ID" value="NZ_CH724126.1"/>
</dbReference>
<sequence length="408" mass="46171">MASRWLLLLSLTCLPANAMDIEWKGVADMRISHSSGIQSYVSGQTGKLQNSPGGDLSLGQLGVALNLGINDQSSIAVVGNSFIDDEKNSTGLTELFYQRSGLPNENGLRHGMRLGMFYPPISLENRATAWSPANSLTPSTMNSWIGEEIRTTGFEYTAEWLGKFRQADYDLKLSTGLFTMNDTAGAMLSWHGWGLSSRQSVYGEGLPIPQTPAQTGILSVQAKESDPFHEGDDRLGYYLNAEYLLKRKLLLQAGYYDNNATPYVETDGQYGWNTQFTYAGFRWRLNKQWSLMGQLMQGSTLMQSPQRVNVVDNDYRSGYLTLSWHNKPHSINARLEEFSVTDLDQTPGDNNDEYGKAFTLSYRYRLDKQWFLLSELNWIDSNRAARAYSNENTRKIEQQLQMALRYYF</sequence>
<organism evidence="2 3">
    <name type="scientific">Neptuniibacter caesariensis</name>
    <dbReference type="NCBI Taxonomy" id="207954"/>
    <lineage>
        <taxon>Bacteria</taxon>
        <taxon>Pseudomonadati</taxon>
        <taxon>Pseudomonadota</taxon>
        <taxon>Gammaproteobacteria</taxon>
        <taxon>Oceanospirillales</taxon>
        <taxon>Oceanospirillaceae</taxon>
        <taxon>Neptuniibacter</taxon>
    </lineage>
</organism>
<accession>A0A7U8C6U9</accession>
<dbReference type="OrthoDB" id="7531957at2"/>
<dbReference type="AlphaFoldDB" id="A0A7U8C6U9"/>
<keyword evidence="3" id="KW-1185">Reference proteome</keyword>
<protein>
    <recommendedName>
        <fullName evidence="4">Porin</fullName>
    </recommendedName>
</protein>
<evidence type="ECO:0000256" key="1">
    <source>
        <dbReference type="SAM" id="SignalP"/>
    </source>
</evidence>
<name>A0A7U8C6U9_NEPCE</name>
<keyword evidence="1" id="KW-0732">Signal</keyword>
<dbReference type="Proteomes" id="UP000002171">
    <property type="component" value="Unassembled WGS sequence"/>
</dbReference>
<evidence type="ECO:0000313" key="3">
    <source>
        <dbReference type="Proteomes" id="UP000002171"/>
    </source>
</evidence>
<dbReference type="SUPFAM" id="SSF56935">
    <property type="entry name" value="Porins"/>
    <property type="match status" value="1"/>
</dbReference>
<evidence type="ECO:0008006" key="4">
    <source>
        <dbReference type="Google" id="ProtNLM"/>
    </source>
</evidence>
<comment type="caution">
    <text evidence="2">The sequence shown here is derived from an EMBL/GenBank/DDBJ whole genome shotgun (WGS) entry which is preliminary data.</text>
</comment>
<evidence type="ECO:0000313" key="2">
    <source>
        <dbReference type="EMBL" id="EAR61175.1"/>
    </source>
</evidence>
<proteinExistence type="predicted"/>
<gene>
    <name evidence="2" type="ORF">MED92_04954</name>
</gene>
<dbReference type="EMBL" id="AAOW01000010">
    <property type="protein sequence ID" value="EAR61175.1"/>
    <property type="molecule type" value="Genomic_DNA"/>
</dbReference>
<feature type="chain" id="PRO_5031127600" description="Porin" evidence="1">
    <location>
        <begin position="19"/>
        <end position="408"/>
    </location>
</feature>
<feature type="signal peptide" evidence="1">
    <location>
        <begin position="1"/>
        <end position="18"/>
    </location>
</feature>
<reference evidence="2 3" key="1">
    <citation type="submission" date="2006-02" db="EMBL/GenBank/DDBJ databases">
        <authorList>
            <person name="Pinhassi J."/>
            <person name="Pedros-Alio C."/>
            <person name="Ferriera S."/>
            <person name="Johnson J."/>
            <person name="Kravitz S."/>
            <person name="Halpern A."/>
            <person name="Remington K."/>
            <person name="Beeson K."/>
            <person name="Tran B."/>
            <person name="Rogers Y.-H."/>
            <person name="Friedman R."/>
            <person name="Venter J.C."/>
        </authorList>
    </citation>
    <scope>NUCLEOTIDE SEQUENCE [LARGE SCALE GENOMIC DNA]</scope>
    <source>
        <strain evidence="2 3">MED92</strain>
    </source>
</reference>